<evidence type="ECO:0000313" key="3">
    <source>
        <dbReference type="Proteomes" id="UP001205185"/>
    </source>
</evidence>
<dbReference type="Proteomes" id="UP001205185">
    <property type="component" value="Unassembled WGS sequence"/>
</dbReference>
<keyword evidence="1" id="KW-1133">Transmembrane helix</keyword>
<proteinExistence type="predicted"/>
<name>A0ABT1IM45_9PSEU</name>
<dbReference type="EMBL" id="JAMTCO010000018">
    <property type="protein sequence ID" value="MCP2273710.1"/>
    <property type="molecule type" value="Genomic_DNA"/>
</dbReference>
<keyword evidence="1" id="KW-0812">Transmembrane</keyword>
<reference evidence="2 3" key="1">
    <citation type="submission" date="2022-06" db="EMBL/GenBank/DDBJ databases">
        <title>Genomic Encyclopedia of Archaeal and Bacterial Type Strains, Phase II (KMG-II): from individual species to whole genera.</title>
        <authorList>
            <person name="Goeker M."/>
        </authorList>
    </citation>
    <scope>NUCLEOTIDE SEQUENCE [LARGE SCALE GENOMIC DNA]</scope>
    <source>
        <strain evidence="2 3">DSM 44255</strain>
    </source>
</reference>
<keyword evidence="1" id="KW-0472">Membrane</keyword>
<dbReference type="RefSeq" id="WP_253890899.1">
    <property type="nucleotide sequence ID" value="NZ_BAAAVB010000017.1"/>
</dbReference>
<keyword evidence="3" id="KW-1185">Reference proteome</keyword>
<feature type="transmembrane region" description="Helical" evidence="1">
    <location>
        <begin position="12"/>
        <end position="31"/>
    </location>
</feature>
<organism evidence="2 3">
    <name type="scientific">Actinokineospora diospyrosa</name>
    <dbReference type="NCBI Taxonomy" id="103728"/>
    <lineage>
        <taxon>Bacteria</taxon>
        <taxon>Bacillati</taxon>
        <taxon>Actinomycetota</taxon>
        <taxon>Actinomycetes</taxon>
        <taxon>Pseudonocardiales</taxon>
        <taxon>Pseudonocardiaceae</taxon>
        <taxon>Actinokineospora</taxon>
    </lineage>
</organism>
<evidence type="ECO:0000313" key="2">
    <source>
        <dbReference type="EMBL" id="MCP2273710.1"/>
    </source>
</evidence>
<comment type="caution">
    <text evidence="2">The sequence shown here is derived from an EMBL/GenBank/DDBJ whole genome shotgun (WGS) entry which is preliminary data.</text>
</comment>
<sequence>MIDRGPSPKPAIITLVVIALSGAMVWLWPAFMANLDPRAYQGSSTGHGMNDIARLTRVELPDCAKPLTRYYILPEGPESVSLDFAAPDDCVDSFLVSLGVRPDQPDPLMSEYALIYAPDGANWTLSADGPVRSWRVVLPGLYREQVDVTVDRGARPARVFLHAFAID</sequence>
<gene>
    <name evidence="2" type="ORF">LV75_006241</name>
</gene>
<accession>A0ABT1IM45</accession>
<evidence type="ECO:0000256" key="1">
    <source>
        <dbReference type="SAM" id="Phobius"/>
    </source>
</evidence>
<protein>
    <submittedName>
        <fullName evidence="2">Uncharacterized protein</fullName>
    </submittedName>
</protein>